<sequence length="442" mass="51501">MDCSEDILSPVICEASDLESKEIEVSCPKHKKNLIKPIFFCDTCYTKILCEDCLVQEHNTSDCEILRYEIVKSRYKKFAHEIRTIKLENNEAIVKEISKLQEYKNQCLIKMDSYFDNVEKKIKDFYAKKNEYLLQVTKYRSKPGSIKEKIDNYLQKDISKYITMKRAPEFFIEFDLQEIGEDDYRNPPDGLRGNLKFLSKFEHFTGCSEYFCDDGIYYFDRFTLSNSFLYFKPSFGGSTQKYELSTKIIDFKITASGIYALATKPITLMYSKKPFGSLIKFTEVVSDVFKLFAAIENEKKESYLLLVDTSGSLCFYHDNIKKWNIERVYSDIREGCILSNENCIVLDESYIVKILSKTDGDELRIIAYENISGICAVPSNAMILTVKEDNDRNEKSLFFIDKLYNQKVIYKDNIHKAIGLATTNKLLVKDERTNQIQIFKLE</sequence>
<comment type="caution">
    <text evidence="1">The sequence shown here is derived from an EMBL/GenBank/DDBJ whole genome shotgun (WGS) entry which is preliminary data.</text>
</comment>
<evidence type="ECO:0000313" key="2">
    <source>
        <dbReference type="Proteomes" id="UP000549394"/>
    </source>
</evidence>
<protein>
    <submittedName>
        <fullName evidence="1">Uncharacterized protein</fullName>
    </submittedName>
</protein>
<organism evidence="1 2">
    <name type="scientific">Dimorphilus gyrociliatus</name>
    <dbReference type="NCBI Taxonomy" id="2664684"/>
    <lineage>
        <taxon>Eukaryota</taxon>
        <taxon>Metazoa</taxon>
        <taxon>Spiralia</taxon>
        <taxon>Lophotrochozoa</taxon>
        <taxon>Annelida</taxon>
        <taxon>Polychaeta</taxon>
        <taxon>Polychaeta incertae sedis</taxon>
        <taxon>Dinophilidae</taxon>
        <taxon>Dimorphilus</taxon>
    </lineage>
</organism>
<proteinExistence type="predicted"/>
<gene>
    <name evidence="1" type="ORF">DGYR_LOCUS3454</name>
</gene>
<evidence type="ECO:0000313" key="1">
    <source>
        <dbReference type="EMBL" id="CAD5114627.1"/>
    </source>
</evidence>
<dbReference type="AlphaFoldDB" id="A0A7I8VEM5"/>
<dbReference type="EMBL" id="CAJFCJ010000005">
    <property type="protein sequence ID" value="CAD5114627.1"/>
    <property type="molecule type" value="Genomic_DNA"/>
</dbReference>
<reference evidence="1 2" key="1">
    <citation type="submission" date="2020-08" db="EMBL/GenBank/DDBJ databases">
        <authorList>
            <person name="Hejnol A."/>
        </authorList>
    </citation>
    <scope>NUCLEOTIDE SEQUENCE [LARGE SCALE GENOMIC DNA]</scope>
</reference>
<accession>A0A7I8VEM5</accession>
<name>A0A7I8VEM5_9ANNE</name>
<keyword evidence="2" id="KW-1185">Reference proteome</keyword>
<dbReference type="Proteomes" id="UP000549394">
    <property type="component" value="Unassembled WGS sequence"/>
</dbReference>